<evidence type="ECO:0000313" key="2">
    <source>
        <dbReference type="EMBL" id="VEL13480.1"/>
    </source>
</evidence>
<feature type="region of interest" description="Disordered" evidence="1">
    <location>
        <begin position="19"/>
        <end position="167"/>
    </location>
</feature>
<feature type="compositionally biased region" description="Polar residues" evidence="1">
    <location>
        <begin position="26"/>
        <end position="65"/>
    </location>
</feature>
<dbReference type="Proteomes" id="UP000784294">
    <property type="component" value="Unassembled WGS sequence"/>
</dbReference>
<name>A0A448WJT8_9PLAT</name>
<comment type="caution">
    <text evidence="2">The sequence shown here is derived from an EMBL/GenBank/DDBJ whole genome shotgun (WGS) entry which is preliminary data.</text>
</comment>
<sequence length="167" mass="17615">MLSEKPILINCRIAETVKEHRAKAVQRNQWLSKTSGAETSGHASPSFGSSPVGTLSTPRYQSTISPGLPETPIYSQRQSFSPPASPNSSFTLPPAPPLQRSLTSPGSRSPQTSVRLPQSSPQTKQPRSPTTHISPSSRASEMSSILAEHGKIDSVEGASGQGKLASG</sequence>
<organism evidence="2 3">
    <name type="scientific">Protopolystoma xenopodis</name>
    <dbReference type="NCBI Taxonomy" id="117903"/>
    <lineage>
        <taxon>Eukaryota</taxon>
        <taxon>Metazoa</taxon>
        <taxon>Spiralia</taxon>
        <taxon>Lophotrochozoa</taxon>
        <taxon>Platyhelminthes</taxon>
        <taxon>Monogenea</taxon>
        <taxon>Polyopisthocotylea</taxon>
        <taxon>Polystomatidea</taxon>
        <taxon>Polystomatidae</taxon>
        <taxon>Protopolystoma</taxon>
    </lineage>
</organism>
<feature type="compositionally biased region" description="Polar residues" evidence="1">
    <location>
        <begin position="100"/>
        <end position="143"/>
    </location>
</feature>
<dbReference type="AlphaFoldDB" id="A0A448WJT8"/>
<feature type="compositionally biased region" description="Low complexity" evidence="1">
    <location>
        <begin position="79"/>
        <end position="90"/>
    </location>
</feature>
<gene>
    <name evidence="2" type="ORF">PXEA_LOCUS6920</name>
</gene>
<evidence type="ECO:0000313" key="3">
    <source>
        <dbReference type="Proteomes" id="UP000784294"/>
    </source>
</evidence>
<reference evidence="2" key="1">
    <citation type="submission" date="2018-11" db="EMBL/GenBank/DDBJ databases">
        <authorList>
            <consortium name="Pathogen Informatics"/>
        </authorList>
    </citation>
    <scope>NUCLEOTIDE SEQUENCE</scope>
</reference>
<accession>A0A448WJT8</accession>
<protein>
    <submittedName>
        <fullName evidence="2">Uncharacterized protein</fullName>
    </submittedName>
</protein>
<proteinExistence type="predicted"/>
<keyword evidence="3" id="KW-1185">Reference proteome</keyword>
<dbReference type="EMBL" id="CAAALY010017925">
    <property type="protein sequence ID" value="VEL13480.1"/>
    <property type="molecule type" value="Genomic_DNA"/>
</dbReference>
<evidence type="ECO:0000256" key="1">
    <source>
        <dbReference type="SAM" id="MobiDB-lite"/>
    </source>
</evidence>